<organism evidence="1 2">
    <name type="scientific">Lentzea albidocapillata subsp. violacea</name>
    <dbReference type="NCBI Taxonomy" id="128104"/>
    <lineage>
        <taxon>Bacteria</taxon>
        <taxon>Bacillati</taxon>
        <taxon>Actinomycetota</taxon>
        <taxon>Actinomycetes</taxon>
        <taxon>Pseudonocardiales</taxon>
        <taxon>Pseudonocardiaceae</taxon>
        <taxon>Lentzea</taxon>
    </lineage>
</organism>
<dbReference type="EMBL" id="FNET01000010">
    <property type="protein sequence ID" value="SDL27488.1"/>
    <property type="molecule type" value="Genomic_DNA"/>
</dbReference>
<gene>
    <name evidence="1" type="ORF">SAMN04488074_11014</name>
</gene>
<dbReference type="AlphaFoldDB" id="A0A1G9IQF9"/>
<reference evidence="2" key="1">
    <citation type="submission" date="2016-10" db="EMBL/GenBank/DDBJ databases">
        <authorList>
            <person name="Varghese N."/>
            <person name="Submissions S."/>
        </authorList>
    </citation>
    <scope>NUCLEOTIDE SEQUENCE [LARGE SCALE GENOMIC DNA]</scope>
    <source>
        <strain evidence="2">DSM 44796</strain>
    </source>
</reference>
<name>A0A1G9IQF9_9PSEU</name>
<dbReference type="RefSeq" id="WP_090007846.1">
    <property type="nucleotide sequence ID" value="NZ_FNET01000010.1"/>
</dbReference>
<sequence>MRVLAEFRRGSGRHGHQAGNPVRRLVVPRLPALSRRVLDSETAALHRSSLILRPRLRRTLAGRLCPSTTLDDGHRFDELAHGRFVVVTPRCRPLCRRRCSAAADCATPHPPDGPAPVAVPGRAKALIVRPDGIVMRAARDLTELIATLPHFHTTATPAGYGRDAIEVAGQEHHRRRA</sequence>
<accession>A0A1G9IQF9</accession>
<evidence type="ECO:0000313" key="2">
    <source>
        <dbReference type="Proteomes" id="UP000199682"/>
    </source>
</evidence>
<dbReference type="Proteomes" id="UP000199682">
    <property type="component" value="Unassembled WGS sequence"/>
</dbReference>
<proteinExistence type="predicted"/>
<protein>
    <submittedName>
        <fullName evidence="1">3-(3-hydroxy-phenyl)propionate hydroxylase</fullName>
    </submittedName>
</protein>
<dbReference type="Gene3D" id="3.40.30.120">
    <property type="match status" value="1"/>
</dbReference>
<evidence type="ECO:0000313" key="1">
    <source>
        <dbReference type="EMBL" id="SDL27488.1"/>
    </source>
</evidence>